<evidence type="ECO:0000313" key="2">
    <source>
        <dbReference type="Proteomes" id="UP001341840"/>
    </source>
</evidence>
<gene>
    <name evidence="1" type="ORF">PIB30_020796</name>
</gene>
<organism evidence="1 2">
    <name type="scientific">Stylosanthes scabra</name>
    <dbReference type="NCBI Taxonomy" id="79078"/>
    <lineage>
        <taxon>Eukaryota</taxon>
        <taxon>Viridiplantae</taxon>
        <taxon>Streptophyta</taxon>
        <taxon>Embryophyta</taxon>
        <taxon>Tracheophyta</taxon>
        <taxon>Spermatophyta</taxon>
        <taxon>Magnoliopsida</taxon>
        <taxon>eudicotyledons</taxon>
        <taxon>Gunneridae</taxon>
        <taxon>Pentapetalae</taxon>
        <taxon>rosids</taxon>
        <taxon>fabids</taxon>
        <taxon>Fabales</taxon>
        <taxon>Fabaceae</taxon>
        <taxon>Papilionoideae</taxon>
        <taxon>50 kb inversion clade</taxon>
        <taxon>dalbergioids sensu lato</taxon>
        <taxon>Dalbergieae</taxon>
        <taxon>Pterocarpus clade</taxon>
        <taxon>Stylosanthes</taxon>
    </lineage>
</organism>
<dbReference type="EMBL" id="JASCZI010060482">
    <property type="protein sequence ID" value="MED6132620.1"/>
    <property type="molecule type" value="Genomic_DNA"/>
</dbReference>
<reference evidence="1 2" key="1">
    <citation type="journal article" date="2023" name="Plants (Basel)">
        <title>Bridging the Gap: Combining Genomics and Transcriptomics Approaches to Understand Stylosanthes scabra, an Orphan Legume from the Brazilian Caatinga.</title>
        <authorList>
            <person name="Ferreira-Neto J.R.C."/>
            <person name="da Silva M.D."/>
            <person name="Binneck E."/>
            <person name="de Melo N.F."/>
            <person name="da Silva R.H."/>
            <person name="de Melo A.L.T.M."/>
            <person name="Pandolfi V."/>
            <person name="Bustamante F.O."/>
            <person name="Brasileiro-Vidal A.C."/>
            <person name="Benko-Iseppon A.M."/>
        </authorList>
    </citation>
    <scope>NUCLEOTIDE SEQUENCE [LARGE SCALE GENOMIC DNA]</scope>
    <source>
        <tissue evidence="1">Leaves</tissue>
    </source>
</reference>
<proteinExistence type="predicted"/>
<name>A0ABU6S9B3_9FABA</name>
<evidence type="ECO:0000313" key="1">
    <source>
        <dbReference type="EMBL" id="MED6132620.1"/>
    </source>
</evidence>
<keyword evidence="2" id="KW-1185">Reference proteome</keyword>
<dbReference type="Proteomes" id="UP001341840">
    <property type="component" value="Unassembled WGS sequence"/>
</dbReference>
<sequence>MEPQPDSDPEPMFFSQISVAAATLYYLRQQEIPSLPNPSPSTTEQPPRLIPEIGGNYNLLPKVFMVIVSSTSAKIRGNQRSPCHSILTPPAAKATESNVGCYRYPLGLSNSDGKEATWIRLHLCQKTMVTVIFFRAKTPSSILLRFFFVSNSLGEDVSLQWYKVKLLHGSTFVSAMIDLVDISFRAKTPSNKYKKTFEVLPALAKTSISIWIEIFK</sequence>
<protein>
    <submittedName>
        <fullName evidence="1">Uncharacterized protein</fullName>
    </submittedName>
</protein>
<accession>A0ABU6S9B3</accession>
<comment type="caution">
    <text evidence="1">The sequence shown here is derived from an EMBL/GenBank/DDBJ whole genome shotgun (WGS) entry which is preliminary data.</text>
</comment>